<feature type="non-terminal residue" evidence="1">
    <location>
        <position position="1"/>
    </location>
</feature>
<dbReference type="STRING" id="660025.F9F9E2"/>
<accession>F9F9E2</accession>
<sequence length="363" mass="40429">LNLAKSQEKQIKDLKQEGFKALGSFIGPIAPKGAFLKGKIETLQKALEALRDLPKQHSLLLLRGSIQLLLRHIQRQVDPTGLEDLWGQADTLIKEAVAALLARGPSDRPKEPNSTLISLPTREGGLRIPLHQELAAQLHQAAKEAAEPTLEKIRAIATLYPQQSPYNPPSCRPRVTKTAQEVLQEANKAKLEAYLQDLPYTYQQARLENASYLGHSEIIEALRSRLFYPVKPPSLPCSACGNTVALGHEDICRAANRRWIARHDTVVRAFYRALASQPTLEVQKAPLVDKATSLRADLAITLGTSRYYYDIQIVAISKESARSDPYETLREAAEEKRRKYRSLGAFFSPHNHLGRGPYGPRDG</sequence>
<proteinExistence type="predicted"/>
<name>F9F9E2_FUSOF</name>
<organism evidence="1">
    <name type="scientific">Fusarium oxysporum (strain Fo5176)</name>
    <name type="common">Fusarium vascular wilt</name>
    <dbReference type="NCBI Taxonomy" id="660025"/>
    <lineage>
        <taxon>Eukaryota</taxon>
        <taxon>Fungi</taxon>
        <taxon>Dikarya</taxon>
        <taxon>Ascomycota</taxon>
        <taxon>Pezizomycotina</taxon>
        <taxon>Sordariomycetes</taxon>
        <taxon>Hypocreomycetidae</taxon>
        <taxon>Hypocreales</taxon>
        <taxon>Nectriaceae</taxon>
        <taxon>Fusarium</taxon>
        <taxon>Fusarium oxysporum species complex</taxon>
    </lineage>
</organism>
<gene>
    <name evidence="1" type="ORF">FOXB_03017</name>
</gene>
<dbReference type="AlphaFoldDB" id="F9F9E2"/>
<evidence type="ECO:0000313" key="1">
    <source>
        <dbReference type="EMBL" id="EGU86465.1"/>
    </source>
</evidence>
<protein>
    <submittedName>
        <fullName evidence="1">Uncharacterized protein</fullName>
    </submittedName>
</protein>
<dbReference type="OrthoDB" id="5095609at2759"/>
<reference evidence="1" key="1">
    <citation type="journal article" date="2012" name="Mol. Plant Microbe Interact.">
        <title>A highly conserved effector in Fusarium oxysporum is required for full virulence on Arabidopsis.</title>
        <authorList>
            <person name="Thatcher L.F."/>
            <person name="Gardiner D.M."/>
            <person name="Kazan K."/>
            <person name="Manners J."/>
        </authorList>
    </citation>
    <scope>NUCLEOTIDE SEQUENCE [LARGE SCALE GENOMIC DNA]</scope>
    <source>
        <strain evidence="1">Fo5176</strain>
    </source>
</reference>
<dbReference type="EMBL" id="AFQF01000987">
    <property type="protein sequence ID" value="EGU86465.1"/>
    <property type="molecule type" value="Genomic_DNA"/>
</dbReference>
<comment type="caution">
    <text evidence="1">The sequence shown here is derived from an EMBL/GenBank/DDBJ whole genome shotgun (WGS) entry which is preliminary data.</text>
</comment>